<dbReference type="InterPro" id="IPR000626">
    <property type="entry name" value="Ubiquitin-like_dom"/>
</dbReference>
<dbReference type="AlphaFoldDB" id="A0A9W6BE42"/>
<evidence type="ECO:0000313" key="2">
    <source>
        <dbReference type="EMBL" id="GLC50358.1"/>
    </source>
</evidence>
<feature type="domain" description="Ubiquitin-like" evidence="1">
    <location>
        <begin position="1"/>
        <end position="54"/>
    </location>
</feature>
<protein>
    <recommendedName>
        <fullName evidence="1">Ubiquitin-like domain-containing protein</fullName>
    </recommendedName>
</protein>
<keyword evidence="3" id="KW-1185">Reference proteome</keyword>
<dbReference type="OrthoDB" id="534821at2759"/>
<gene>
    <name evidence="2" type="primary">PLEST000162</name>
    <name evidence="2" type="ORF">PLESTB_000370300</name>
</gene>
<dbReference type="InterPro" id="IPR029071">
    <property type="entry name" value="Ubiquitin-like_domsf"/>
</dbReference>
<reference evidence="2 3" key="1">
    <citation type="journal article" date="2023" name="Commun. Biol.">
        <title>Reorganization of the ancestral sex-determining regions during the evolution of trioecy in Pleodorina starrii.</title>
        <authorList>
            <person name="Takahashi K."/>
            <person name="Suzuki S."/>
            <person name="Kawai-Toyooka H."/>
            <person name="Yamamoto K."/>
            <person name="Hamaji T."/>
            <person name="Ootsuki R."/>
            <person name="Yamaguchi H."/>
            <person name="Kawachi M."/>
            <person name="Higashiyama T."/>
            <person name="Nozaki H."/>
        </authorList>
    </citation>
    <scope>NUCLEOTIDE SEQUENCE [LARGE SCALE GENOMIC DNA]</scope>
    <source>
        <strain evidence="2 3">NIES-4479</strain>
    </source>
</reference>
<comment type="caution">
    <text evidence="2">The sequence shown here is derived from an EMBL/GenBank/DDBJ whole genome shotgun (WGS) entry which is preliminary data.</text>
</comment>
<dbReference type="PROSITE" id="PS50053">
    <property type="entry name" value="UBIQUITIN_2"/>
    <property type="match status" value="1"/>
</dbReference>
<dbReference type="SUPFAM" id="SSF54236">
    <property type="entry name" value="Ubiquitin-like"/>
    <property type="match status" value="1"/>
</dbReference>
<sequence length="103" mass="10830">MQVKVKLLTPTPKFPAGSEVTVELEADTPMHVVKTQLAAATGLEVRYQRVMLAGIGAMVLLDKRSNIGASYCGSTNNLYFATLPSSEAPTERKAAAAAAPSAH</sequence>
<accession>A0A9W6BE42</accession>
<dbReference type="EMBL" id="BRXU01000003">
    <property type="protein sequence ID" value="GLC50358.1"/>
    <property type="molecule type" value="Genomic_DNA"/>
</dbReference>
<name>A0A9W6BE42_9CHLO</name>
<evidence type="ECO:0000259" key="1">
    <source>
        <dbReference type="PROSITE" id="PS50053"/>
    </source>
</evidence>
<dbReference type="Proteomes" id="UP001165080">
    <property type="component" value="Unassembled WGS sequence"/>
</dbReference>
<organism evidence="2 3">
    <name type="scientific">Pleodorina starrii</name>
    <dbReference type="NCBI Taxonomy" id="330485"/>
    <lineage>
        <taxon>Eukaryota</taxon>
        <taxon>Viridiplantae</taxon>
        <taxon>Chlorophyta</taxon>
        <taxon>core chlorophytes</taxon>
        <taxon>Chlorophyceae</taxon>
        <taxon>CS clade</taxon>
        <taxon>Chlamydomonadales</taxon>
        <taxon>Volvocaceae</taxon>
        <taxon>Pleodorina</taxon>
    </lineage>
</organism>
<proteinExistence type="predicted"/>
<evidence type="ECO:0000313" key="3">
    <source>
        <dbReference type="Proteomes" id="UP001165080"/>
    </source>
</evidence>